<evidence type="ECO:0000259" key="1">
    <source>
        <dbReference type="Pfam" id="PF03070"/>
    </source>
</evidence>
<name>A0AAN6GCD0_9BASI</name>
<dbReference type="InterPro" id="IPR053261">
    <property type="entry name" value="Polyketide-peptide_reg"/>
</dbReference>
<organism evidence="2 3">
    <name type="scientific">Tilletia horrida</name>
    <dbReference type="NCBI Taxonomy" id="155126"/>
    <lineage>
        <taxon>Eukaryota</taxon>
        <taxon>Fungi</taxon>
        <taxon>Dikarya</taxon>
        <taxon>Basidiomycota</taxon>
        <taxon>Ustilaginomycotina</taxon>
        <taxon>Exobasidiomycetes</taxon>
        <taxon>Tilletiales</taxon>
        <taxon>Tilletiaceae</taxon>
        <taxon>Tilletia</taxon>
    </lineage>
</organism>
<proteinExistence type="predicted"/>
<dbReference type="CDD" id="cd19357">
    <property type="entry name" value="TenA_E_At3g16990-like"/>
    <property type="match status" value="1"/>
</dbReference>
<dbReference type="Gene3D" id="1.20.910.10">
    <property type="entry name" value="Heme oxygenase-like"/>
    <property type="match status" value="1"/>
</dbReference>
<gene>
    <name evidence="2" type="ORF">OC842_002878</name>
</gene>
<dbReference type="InterPro" id="IPR016084">
    <property type="entry name" value="Haem_Oase-like_multi-hlx"/>
</dbReference>
<dbReference type="AlphaFoldDB" id="A0AAN6GCD0"/>
<dbReference type="PANTHER" id="PTHR41813">
    <property type="entry name" value="REGULATOR PAB1642, PUTATIVE (AFU_ORTHOLOGUE AFUA_3G11955)-RELATED"/>
    <property type="match status" value="1"/>
</dbReference>
<evidence type="ECO:0000313" key="3">
    <source>
        <dbReference type="Proteomes" id="UP001176521"/>
    </source>
</evidence>
<keyword evidence="3" id="KW-1185">Reference proteome</keyword>
<dbReference type="EMBL" id="JAPDMQ010000131">
    <property type="protein sequence ID" value="KAK0533759.1"/>
    <property type="molecule type" value="Genomic_DNA"/>
</dbReference>
<evidence type="ECO:0000313" key="2">
    <source>
        <dbReference type="EMBL" id="KAK0533759.1"/>
    </source>
</evidence>
<comment type="caution">
    <text evidence="2">The sequence shown here is derived from an EMBL/GenBank/DDBJ whole genome shotgun (WGS) entry which is preliminary data.</text>
</comment>
<dbReference type="Pfam" id="PF03070">
    <property type="entry name" value="TENA_THI-4"/>
    <property type="match status" value="2"/>
</dbReference>
<reference evidence="2" key="1">
    <citation type="journal article" date="2023" name="PhytoFront">
        <title>Draft Genome Resources of Seven Strains of Tilletia horrida, Causal Agent of Kernel Smut of Rice.</title>
        <authorList>
            <person name="Khanal S."/>
            <person name="Antony Babu S."/>
            <person name="Zhou X.G."/>
        </authorList>
    </citation>
    <scope>NUCLEOTIDE SEQUENCE</scope>
    <source>
        <strain evidence="2">TX3</strain>
    </source>
</reference>
<accession>A0AAN6GCD0</accession>
<protein>
    <recommendedName>
        <fullName evidence="1">Thiaminase-2/PQQC domain-containing protein</fullName>
    </recommendedName>
</protein>
<dbReference type="SUPFAM" id="SSF48613">
    <property type="entry name" value="Heme oxygenase-like"/>
    <property type="match status" value="1"/>
</dbReference>
<dbReference type="InterPro" id="IPR004305">
    <property type="entry name" value="Thiaminase-2/PQQC"/>
</dbReference>
<dbReference type="Proteomes" id="UP001176521">
    <property type="component" value="Unassembled WGS sequence"/>
</dbReference>
<dbReference type="PANTHER" id="PTHR41813:SF2">
    <property type="entry name" value="REGULATOR PAB1642, PUTATIVE (AFU_ORTHOLOGUE AFUA_3G11955)-RELATED"/>
    <property type="match status" value="1"/>
</dbReference>
<dbReference type="GO" id="GO:0006772">
    <property type="term" value="P:thiamine metabolic process"/>
    <property type="evidence" value="ECO:0007669"/>
    <property type="project" value="UniProtKB-ARBA"/>
</dbReference>
<feature type="domain" description="Thiaminase-2/PQQC" evidence="1">
    <location>
        <begin position="164"/>
        <end position="287"/>
    </location>
</feature>
<feature type="domain" description="Thiaminase-2/PQQC" evidence="1">
    <location>
        <begin position="21"/>
        <end position="53"/>
    </location>
</feature>
<sequence length="293" mass="31995">MIESKLTHHLLSLCPADAGRATFAHPFIAAVGKGTISPARLEAWLAQDRHYILRGYLPLMGSMLARVPLPTPSQGHSRSAGLGPQSEESRLYFRTMQILSGAVANAVREAGFFEKTAEEAGFDLSVGPLRASGAETGTDEETPAAGIIASQTRQAQVSPAYPISNETDAYLNFMSRMAHTGTFLEQLTLLWAMEILYYRAWSQAASNRAKLPASASSTFTEAQSTALSALINNWSSAEFAHFVEELGDLLDVYGGNGDFSRLPGDELSRVQQVWRQTVWLETQFWYAGRGTDL</sequence>